<feature type="active site" description="Proton donor/acceptor" evidence="1">
    <location>
        <position position="85"/>
    </location>
</feature>
<proteinExistence type="predicted"/>
<dbReference type="Proteomes" id="UP000051139">
    <property type="component" value="Unassembled WGS sequence"/>
</dbReference>
<feature type="binding site" evidence="2">
    <location>
        <begin position="8"/>
        <end position="15"/>
    </location>
    <ligand>
        <name>substrate</name>
    </ligand>
</feature>
<dbReference type="InterPro" id="IPR029033">
    <property type="entry name" value="His_PPase_superfam"/>
</dbReference>
<dbReference type="InterPro" id="IPR050275">
    <property type="entry name" value="PGM_Phosphatase"/>
</dbReference>
<reference evidence="3 6" key="2">
    <citation type="submission" date="2019-07" db="EMBL/GenBank/DDBJ databases">
        <title>Whole genome shotgun sequence of Lactobacillus siliginis NBRC 101315.</title>
        <authorList>
            <person name="Hosoyama A."/>
            <person name="Uohara A."/>
            <person name="Ohji S."/>
            <person name="Ichikawa N."/>
        </authorList>
    </citation>
    <scope>NUCLEOTIDE SEQUENCE [LARGE SCALE GENOMIC DNA]</scope>
    <source>
        <strain evidence="3 6">NBRC 101315</strain>
    </source>
</reference>
<dbReference type="SMART" id="SM00855">
    <property type="entry name" value="PGAM"/>
    <property type="match status" value="1"/>
</dbReference>
<feature type="active site" description="Tele-phosphohistidine intermediate" evidence="1">
    <location>
        <position position="9"/>
    </location>
</feature>
<evidence type="ECO:0000313" key="4">
    <source>
        <dbReference type="EMBL" id="KRN96177.1"/>
    </source>
</evidence>
<accession>A0A0R2L3L3</accession>
<protein>
    <submittedName>
        <fullName evidence="3">Fructose 2,6-bisphosphatase</fullName>
    </submittedName>
</protein>
<dbReference type="GO" id="GO:0005737">
    <property type="term" value="C:cytoplasm"/>
    <property type="evidence" value="ECO:0007669"/>
    <property type="project" value="TreeGrafter"/>
</dbReference>
<evidence type="ECO:0000313" key="3">
    <source>
        <dbReference type="EMBL" id="GEK27898.1"/>
    </source>
</evidence>
<gene>
    <name evidence="3" type="primary">pgm1</name>
    <name evidence="4" type="ORF">IV55_GL001563</name>
    <name evidence="3" type="ORF">LSI01_02090</name>
</gene>
<evidence type="ECO:0000313" key="5">
    <source>
        <dbReference type="Proteomes" id="UP000051139"/>
    </source>
</evidence>
<dbReference type="GO" id="GO:0016791">
    <property type="term" value="F:phosphatase activity"/>
    <property type="evidence" value="ECO:0007669"/>
    <property type="project" value="TreeGrafter"/>
</dbReference>
<dbReference type="PANTHER" id="PTHR48100:SF1">
    <property type="entry name" value="HISTIDINE PHOSPHATASE FAMILY PROTEIN-RELATED"/>
    <property type="match status" value="1"/>
</dbReference>
<evidence type="ECO:0000256" key="1">
    <source>
        <dbReference type="PIRSR" id="PIRSR613078-1"/>
    </source>
</evidence>
<feature type="binding site" evidence="2">
    <location>
        <begin position="85"/>
        <end position="88"/>
    </location>
    <ligand>
        <name>substrate</name>
    </ligand>
</feature>
<comment type="caution">
    <text evidence="4">The sequence shown here is derived from an EMBL/GenBank/DDBJ whole genome shotgun (WGS) entry which is preliminary data.</text>
</comment>
<reference evidence="4 5" key="1">
    <citation type="journal article" date="2015" name="Genome Announc.">
        <title>Expanding the biotechnology potential of lactobacilli through comparative genomics of 213 strains and associated genera.</title>
        <authorList>
            <person name="Sun Z."/>
            <person name="Harris H.M."/>
            <person name="McCann A."/>
            <person name="Guo C."/>
            <person name="Argimon S."/>
            <person name="Zhang W."/>
            <person name="Yang X."/>
            <person name="Jeffery I.B."/>
            <person name="Cooney J.C."/>
            <person name="Kagawa T.F."/>
            <person name="Liu W."/>
            <person name="Song Y."/>
            <person name="Salvetti E."/>
            <person name="Wrobel A."/>
            <person name="Rasinkangas P."/>
            <person name="Parkhill J."/>
            <person name="Rea M.C."/>
            <person name="O'Sullivan O."/>
            <person name="Ritari J."/>
            <person name="Douillard F.P."/>
            <person name="Paul Ross R."/>
            <person name="Yang R."/>
            <person name="Briner A.E."/>
            <person name="Felis G.E."/>
            <person name="de Vos W.M."/>
            <person name="Barrangou R."/>
            <person name="Klaenhammer T.R."/>
            <person name="Caufield P.W."/>
            <person name="Cui Y."/>
            <person name="Zhang H."/>
            <person name="O'Toole P.W."/>
        </authorList>
    </citation>
    <scope>NUCLEOTIDE SEQUENCE [LARGE SCALE GENOMIC DNA]</scope>
    <source>
        <strain evidence="4 5">DSM 22696</strain>
    </source>
</reference>
<dbReference type="OrthoDB" id="9782128at2"/>
<dbReference type="STRING" id="348151.IV55_GL001563"/>
<dbReference type="EMBL" id="JQCB01000005">
    <property type="protein sequence ID" value="KRN96177.1"/>
    <property type="molecule type" value="Genomic_DNA"/>
</dbReference>
<evidence type="ECO:0000313" key="6">
    <source>
        <dbReference type="Proteomes" id="UP000321429"/>
    </source>
</evidence>
<dbReference type="PATRIC" id="fig|348151.3.peg.1610"/>
<evidence type="ECO:0000256" key="2">
    <source>
        <dbReference type="PIRSR" id="PIRSR613078-2"/>
    </source>
</evidence>
<organism evidence="4 5">
    <name type="scientific">Furfurilactobacillus siliginis</name>
    <dbReference type="NCBI Taxonomy" id="348151"/>
    <lineage>
        <taxon>Bacteria</taxon>
        <taxon>Bacillati</taxon>
        <taxon>Bacillota</taxon>
        <taxon>Bacilli</taxon>
        <taxon>Lactobacillales</taxon>
        <taxon>Lactobacillaceae</taxon>
        <taxon>Furfurilactobacillus</taxon>
    </lineage>
</organism>
<dbReference type="Pfam" id="PF00300">
    <property type="entry name" value="His_Phos_1"/>
    <property type="match status" value="1"/>
</dbReference>
<name>A0A0R2L3L3_9LACO</name>
<dbReference type="PIRSF" id="PIRSF000709">
    <property type="entry name" value="6PFK_2-Ptase"/>
    <property type="match status" value="1"/>
</dbReference>
<dbReference type="Gene3D" id="3.40.50.1240">
    <property type="entry name" value="Phosphoglycerate mutase-like"/>
    <property type="match status" value="1"/>
</dbReference>
<keyword evidence="5" id="KW-1185">Reference proteome</keyword>
<dbReference type="AlphaFoldDB" id="A0A0R2L3L3"/>
<dbReference type="RefSeq" id="WP_083483941.1">
    <property type="nucleotide sequence ID" value="NZ_BJUD01000002.1"/>
</dbReference>
<sequence length="184" mass="21315">MGTLYLMRHATTYANEQRILQGRLDTQLTDLTPDGIALARKQQQFLSQHKMDVCFSSPLKRATSTAKILFQNYDVLIKPDPRLVEVDYGIWNGTSIDELKQKHPRYWDSHLNDMVVDESCNPERESENQVLQRITSFKRMLETDYRHKQVVVVTHGYIISKWLELAGTSVIEPVQNLQTITLPI</sequence>
<dbReference type="EMBL" id="BJUD01000002">
    <property type="protein sequence ID" value="GEK27898.1"/>
    <property type="molecule type" value="Genomic_DNA"/>
</dbReference>
<feature type="binding site" evidence="2">
    <location>
        <position position="61"/>
    </location>
    <ligand>
        <name>substrate</name>
    </ligand>
</feature>
<dbReference type="Proteomes" id="UP000321429">
    <property type="component" value="Unassembled WGS sequence"/>
</dbReference>
<dbReference type="CDD" id="cd07067">
    <property type="entry name" value="HP_PGM_like"/>
    <property type="match status" value="1"/>
</dbReference>
<dbReference type="InterPro" id="IPR013078">
    <property type="entry name" value="His_Pase_superF_clade-1"/>
</dbReference>
<dbReference type="SUPFAM" id="SSF53254">
    <property type="entry name" value="Phosphoglycerate mutase-like"/>
    <property type="match status" value="1"/>
</dbReference>
<dbReference type="PANTHER" id="PTHR48100">
    <property type="entry name" value="BROAD-SPECIFICITY PHOSPHATASE YOR283W-RELATED"/>
    <property type="match status" value="1"/>
</dbReference>